<dbReference type="PROSITE" id="PS51257">
    <property type="entry name" value="PROKAR_LIPOPROTEIN"/>
    <property type="match status" value="1"/>
</dbReference>
<dbReference type="InterPro" id="IPR032693">
    <property type="entry name" value="YtkA-like_dom"/>
</dbReference>
<feature type="domain" description="YtkA-like" evidence="2">
    <location>
        <begin position="33"/>
        <end position="110"/>
    </location>
</feature>
<evidence type="ECO:0000313" key="3">
    <source>
        <dbReference type="EMBL" id="MBM7839719.1"/>
    </source>
</evidence>
<feature type="chain" id="PRO_5045560416" description="YtkA-like domain-containing protein" evidence="1">
    <location>
        <begin position="20"/>
        <end position="141"/>
    </location>
</feature>
<dbReference type="Proteomes" id="UP001179280">
    <property type="component" value="Unassembled WGS sequence"/>
</dbReference>
<comment type="caution">
    <text evidence="3">The sequence shown here is derived from an EMBL/GenBank/DDBJ whole genome shotgun (WGS) entry which is preliminary data.</text>
</comment>
<dbReference type="RefSeq" id="WP_204466900.1">
    <property type="nucleotide sequence ID" value="NZ_JAFBCV010000009.1"/>
</dbReference>
<evidence type="ECO:0000259" key="2">
    <source>
        <dbReference type="Pfam" id="PF13115"/>
    </source>
</evidence>
<accession>A0ABS2SVZ8</accession>
<keyword evidence="1" id="KW-0732">Signal</keyword>
<organism evidence="3 4">
    <name type="scientific">Shouchella xiaoxiensis</name>
    <dbReference type="NCBI Taxonomy" id="766895"/>
    <lineage>
        <taxon>Bacteria</taxon>
        <taxon>Bacillati</taxon>
        <taxon>Bacillota</taxon>
        <taxon>Bacilli</taxon>
        <taxon>Bacillales</taxon>
        <taxon>Bacillaceae</taxon>
        <taxon>Shouchella</taxon>
    </lineage>
</organism>
<proteinExistence type="predicted"/>
<evidence type="ECO:0000256" key="1">
    <source>
        <dbReference type="SAM" id="SignalP"/>
    </source>
</evidence>
<gene>
    <name evidence="3" type="ORF">JOC54_002999</name>
</gene>
<sequence length="141" mass="16316">MKRLMTTSLLLLFLTACSADEDPNENLSTEIIDVHIQVQEEQPVNEPFTLQTQVMQGDDFVEDAHEVLYEVWQNEQRDDAEFIEASHSQDGIYRAEIELETDGVYIVQAHVTARDMHVMPTQEFFVGEVSEEEKKAFYDED</sequence>
<name>A0ABS2SVZ8_9BACI</name>
<dbReference type="EMBL" id="JAFBCV010000009">
    <property type="protein sequence ID" value="MBM7839719.1"/>
    <property type="molecule type" value="Genomic_DNA"/>
</dbReference>
<feature type="signal peptide" evidence="1">
    <location>
        <begin position="1"/>
        <end position="19"/>
    </location>
</feature>
<keyword evidence="4" id="KW-1185">Reference proteome</keyword>
<protein>
    <recommendedName>
        <fullName evidence="2">YtkA-like domain-containing protein</fullName>
    </recommendedName>
</protein>
<evidence type="ECO:0000313" key="4">
    <source>
        <dbReference type="Proteomes" id="UP001179280"/>
    </source>
</evidence>
<dbReference type="Pfam" id="PF13115">
    <property type="entry name" value="YtkA"/>
    <property type="match status" value="1"/>
</dbReference>
<reference evidence="3" key="1">
    <citation type="submission" date="2021-01" db="EMBL/GenBank/DDBJ databases">
        <title>Genomic Encyclopedia of Type Strains, Phase IV (KMG-IV): sequencing the most valuable type-strain genomes for metagenomic binning, comparative biology and taxonomic classification.</title>
        <authorList>
            <person name="Goeker M."/>
        </authorList>
    </citation>
    <scope>NUCLEOTIDE SEQUENCE</scope>
    <source>
        <strain evidence="3">DSM 21943</strain>
    </source>
</reference>